<reference evidence="16" key="1">
    <citation type="submission" date="2019-03" db="EMBL/GenBank/DDBJ databases">
        <title>Single cell metagenomics reveals metabolic interactions within the superorganism composed of flagellate Streblomastix strix and complex community of Bacteroidetes bacteria on its surface.</title>
        <authorList>
            <person name="Treitli S.C."/>
            <person name="Kolisko M."/>
            <person name="Husnik F."/>
            <person name="Keeling P."/>
            <person name="Hampl V."/>
        </authorList>
    </citation>
    <scope>NUCLEOTIDE SEQUENCE</scope>
    <source>
        <strain evidence="16">STM</strain>
    </source>
</reference>
<dbReference type="InterPro" id="IPR023019">
    <property type="entry name" value="His_synth_HisIE"/>
</dbReference>
<comment type="similarity">
    <text evidence="7">In the N-terminal section; belongs to the PRA-CH family.</text>
</comment>
<dbReference type="SUPFAM" id="SSF101386">
    <property type="entry name" value="all-alpha NTP pyrophosphatases"/>
    <property type="match status" value="1"/>
</dbReference>
<organism evidence="16">
    <name type="scientific">termite gut metagenome</name>
    <dbReference type="NCBI Taxonomy" id="433724"/>
    <lineage>
        <taxon>unclassified sequences</taxon>
        <taxon>metagenomes</taxon>
        <taxon>organismal metagenomes</taxon>
    </lineage>
</organism>
<dbReference type="GO" id="GO:0005524">
    <property type="term" value="F:ATP binding"/>
    <property type="evidence" value="ECO:0007669"/>
    <property type="project" value="UniProtKB-KW"/>
</dbReference>
<keyword evidence="13" id="KW-0368">Histidine biosynthesis</keyword>
<dbReference type="FunFam" id="1.10.287.1080:FF:000002">
    <property type="entry name" value="Histidine biosynthesis bifunctional protein HisIE"/>
    <property type="match status" value="1"/>
</dbReference>
<dbReference type="PANTHER" id="PTHR42945:SF9">
    <property type="entry name" value="HISTIDINE BIOSYNTHESIS BIFUNCTIONAL PROTEIN HISIE"/>
    <property type="match status" value="1"/>
</dbReference>
<dbReference type="InterPro" id="IPR038019">
    <property type="entry name" value="PRib_AMP_CycHydrolase_sf"/>
</dbReference>
<evidence type="ECO:0000256" key="1">
    <source>
        <dbReference type="ARBA" id="ARBA00000024"/>
    </source>
</evidence>
<dbReference type="InterPro" id="IPR008179">
    <property type="entry name" value="HisE"/>
</dbReference>
<dbReference type="GO" id="GO:0005737">
    <property type="term" value="C:cytoplasm"/>
    <property type="evidence" value="ECO:0007669"/>
    <property type="project" value="UniProtKB-SubCell"/>
</dbReference>
<comment type="catalytic activity">
    <reaction evidence="1">
        <text>1-(5-phospho-beta-D-ribosyl)-5'-AMP + H2O = 1-(5-phospho-beta-D-ribosyl)-5-[(5-phospho-beta-D-ribosylamino)methylideneamino]imidazole-4-carboxamide</text>
        <dbReference type="Rhea" id="RHEA:20049"/>
        <dbReference type="ChEBI" id="CHEBI:15377"/>
        <dbReference type="ChEBI" id="CHEBI:58435"/>
        <dbReference type="ChEBI" id="CHEBI:59457"/>
        <dbReference type="EC" id="3.5.4.19"/>
    </reaction>
</comment>
<evidence type="ECO:0000256" key="8">
    <source>
        <dbReference type="ARBA" id="ARBA00022490"/>
    </source>
</evidence>
<evidence type="ECO:0000256" key="10">
    <source>
        <dbReference type="ARBA" id="ARBA00022741"/>
    </source>
</evidence>
<accession>A0A5J4RUL1</accession>
<evidence type="ECO:0000256" key="4">
    <source>
        <dbReference type="ARBA" id="ARBA00005169"/>
    </source>
</evidence>
<evidence type="ECO:0000256" key="9">
    <source>
        <dbReference type="ARBA" id="ARBA00022605"/>
    </source>
</evidence>
<dbReference type="NCBIfam" id="NF002747">
    <property type="entry name" value="PRK02759.1"/>
    <property type="match status" value="1"/>
</dbReference>
<dbReference type="InterPro" id="IPR021130">
    <property type="entry name" value="PRib-ATP_PPHydrolase-like"/>
</dbReference>
<dbReference type="SUPFAM" id="SSF141734">
    <property type="entry name" value="HisI-like"/>
    <property type="match status" value="1"/>
</dbReference>
<evidence type="ECO:0000256" key="7">
    <source>
        <dbReference type="ARBA" id="ARBA00008299"/>
    </source>
</evidence>
<evidence type="ECO:0000256" key="3">
    <source>
        <dbReference type="ARBA" id="ARBA00004496"/>
    </source>
</evidence>
<proteinExistence type="inferred from homology"/>
<dbReference type="Gene3D" id="3.10.20.810">
    <property type="entry name" value="Phosphoribosyl-AMP cyclohydrolase"/>
    <property type="match status" value="1"/>
</dbReference>
<dbReference type="HAMAP" id="MF_01019">
    <property type="entry name" value="HisIE"/>
    <property type="match status" value="1"/>
</dbReference>
<evidence type="ECO:0000256" key="5">
    <source>
        <dbReference type="ARBA" id="ARBA00005204"/>
    </source>
</evidence>
<evidence type="ECO:0000256" key="14">
    <source>
        <dbReference type="ARBA" id="ARBA00023268"/>
    </source>
</evidence>
<dbReference type="Pfam" id="PF01502">
    <property type="entry name" value="PRA-CH"/>
    <property type="match status" value="1"/>
</dbReference>
<evidence type="ECO:0000256" key="6">
    <source>
        <dbReference type="ARBA" id="ARBA00007731"/>
    </source>
</evidence>
<dbReference type="GO" id="GO:0004636">
    <property type="term" value="F:phosphoribosyl-ATP diphosphatase activity"/>
    <property type="evidence" value="ECO:0007669"/>
    <property type="project" value="UniProtKB-EC"/>
</dbReference>
<evidence type="ECO:0000256" key="11">
    <source>
        <dbReference type="ARBA" id="ARBA00022801"/>
    </source>
</evidence>
<dbReference type="Gene3D" id="1.10.287.1080">
    <property type="entry name" value="MazG-like"/>
    <property type="match status" value="1"/>
</dbReference>
<dbReference type="NCBIfam" id="NF000768">
    <property type="entry name" value="PRK00051.1"/>
    <property type="match status" value="1"/>
</dbReference>
<protein>
    <submittedName>
        <fullName evidence="16">Phosphoribosyl-AMP cyclohydrolase</fullName>
        <ecNumber evidence="16">3.5.4.19</ecNumber>
    </submittedName>
</protein>
<evidence type="ECO:0000256" key="2">
    <source>
        <dbReference type="ARBA" id="ARBA00001460"/>
    </source>
</evidence>
<dbReference type="EC" id="3.5.4.19" evidence="16"/>
<keyword evidence="10" id="KW-0547">Nucleotide-binding</keyword>
<evidence type="ECO:0000256" key="13">
    <source>
        <dbReference type="ARBA" id="ARBA00023102"/>
    </source>
</evidence>
<evidence type="ECO:0000313" key="16">
    <source>
        <dbReference type="EMBL" id="KAA6337308.1"/>
    </source>
</evidence>
<dbReference type="CDD" id="cd11534">
    <property type="entry name" value="NTP-PPase_HisIE_like"/>
    <property type="match status" value="1"/>
</dbReference>
<feature type="domain" description="Phosphoribosyl-AMP cyclohydrolase" evidence="15">
    <location>
        <begin position="26"/>
        <end position="98"/>
    </location>
</feature>
<dbReference type="FunFam" id="3.10.20.810:FF:000001">
    <property type="entry name" value="Histidine biosynthesis bifunctional protein HisIE"/>
    <property type="match status" value="1"/>
</dbReference>
<dbReference type="PANTHER" id="PTHR42945">
    <property type="entry name" value="HISTIDINE BIOSYNTHESIS BIFUNCTIONAL PROTEIN"/>
    <property type="match status" value="1"/>
</dbReference>
<keyword evidence="14" id="KW-0511">Multifunctional enzyme</keyword>
<dbReference type="InterPro" id="IPR002496">
    <property type="entry name" value="PRib_AMP_CycHydrolase_dom"/>
</dbReference>
<dbReference type="EMBL" id="SNRY01000711">
    <property type="protein sequence ID" value="KAA6337308.1"/>
    <property type="molecule type" value="Genomic_DNA"/>
</dbReference>
<dbReference type="GO" id="GO:0000105">
    <property type="term" value="P:L-histidine biosynthetic process"/>
    <property type="evidence" value="ECO:0007669"/>
    <property type="project" value="UniProtKB-UniPathway"/>
</dbReference>
<comment type="catalytic activity">
    <reaction evidence="2">
        <text>1-(5-phospho-beta-D-ribosyl)-ATP + H2O = 1-(5-phospho-beta-D-ribosyl)-5'-AMP + diphosphate + H(+)</text>
        <dbReference type="Rhea" id="RHEA:22828"/>
        <dbReference type="ChEBI" id="CHEBI:15377"/>
        <dbReference type="ChEBI" id="CHEBI:15378"/>
        <dbReference type="ChEBI" id="CHEBI:33019"/>
        <dbReference type="ChEBI" id="CHEBI:59457"/>
        <dbReference type="ChEBI" id="CHEBI:73183"/>
        <dbReference type="EC" id="3.6.1.31"/>
    </reaction>
</comment>
<gene>
    <name evidence="16" type="ORF">EZS27_014601</name>
</gene>
<comment type="pathway">
    <text evidence="4">Amino-acid biosynthesis; L-histidine biosynthesis; L-histidine from 5-phospho-alpha-D-ribose 1-diphosphate: step 3/9.</text>
</comment>
<dbReference type="Pfam" id="PF01503">
    <property type="entry name" value="PRA-PH"/>
    <property type="match status" value="1"/>
</dbReference>
<dbReference type="HAMAP" id="MF_01020">
    <property type="entry name" value="HisE"/>
    <property type="match status" value="1"/>
</dbReference>
<dbReference type="AlphaFoldDB" id="A0A5J4RUL1"/>
<keyword evidence="11 16" id="KW-0378">Hydrolase</keyword>
<keyword evidence="9" id="KW-0028">Amino-acid biosynthesis</keyword>
<evidence type="ECO:0000256" key="12">
    <source>
        <dbReference type="ARBA" id="ARBA00022840"/>
    </source>
</evidence>
<comment type="subcellular location">
    <subcellularLocation>
        <location evidence="3">Cytoplasm</location>
    </subcellularLocation>
</comment>
<comment type="similarity">
    <text evidence="6">In the C-terminal section; belongs to the PRA-PH family.</text>
</comment>
<keyword evidence="12" id="KW-0067">ATP-binding</keyword>
<name>A0A5J4RUL1_9ZZZZ</name>
<dbReference type="GO" id="GO:0004635">
    <property type="term" value="F:phosphoribosyl-AMP cyclohydrolase activity"/>
    <property type="evidence" value="ECO:0007669"/>
    <property type="project" value="UniProtKB-EC"/>
</dbReference>
<dbReference type="UniPathway" id="UPA00031">
    <property type="reaction ID" value="UER00007"/>
</dbReference>
<keyword evidence="8" id="KW-0963">Cytoplasm</keyword>
<comment type="pathway">
    <text evidence="5">Amino-acid biosynthesis; L-histidine biosynthesis; L-histidine from 5-phospho-alpha-D-ribose 1-diphosphate: step 2/9.</text>
</comment>
<comment type="caution">
    <text evidence="16">The sequence shown here is derived from an EMBL/GenBank/DDBJ whole genome shotgun (WGS) entry which is preliminary data.</text>
</comment>
<dbReference type="NCBIfam" id="TIGR03188">
    <property type="entry name" value="histidine_hisI"/>
    <property type="match status" value="1"/>
</dbReference>
<evidence type="ECO:0000259" key="15">
    <source>
        <dbReference type="Pfam" id="PF01502"/>
    </source>
</evidence>
<sequence>MELDFDKVNGLMPAIIQDNQTNKVLMLGYMNREAYDITVETGKVTFFSRTKKRLWTKGEESGNFLYVVSLKEDCDKDTLLIKVNPAGPVCHTGTDTCWGEKNEEEEVLFLKQLQDFIDKRHEEMPEKSYTTSLFQSGINRMAQKVGEEAVEMIIEATNGTDERMIYEGSDLLYHLIVLLTSKGYRIENLIRELKERHSNSWKKH</sequence>